<dbReference type="KEGG" id="taes:123125066"/>
<keyword evidence="1" id="KW-0479">Metal-binding</keyword>
<dbReference type="EnsemblPlants" id="TraesCS5D02G286800.1">
    <property type="protein sequence ID" value="TraesCS5D02G286800.1"/>
    <property type="gene ID" value="TraesCS5D02G286800"/>
</dbReference>
<proteinExistence type="predicted"/>
<dbReference type="PANTHER" id="PTHR31973">
    <property type="entry name" value="POLYPROTEIN, PUTATIVE-RELATED"/>
    <property type="match status" value="1"/>
</dbReference>
<feature type="compositionally biased region" description="Basic and acidic residues" evidence="5">
    <location>
        <begin position="220"/>
        <end position="232"/>
    </location>
</feature>
<dbReference type="Proteomes" id="UP000019116">
    <property type="component" value="Chromosome 5D"/>
</dbReference>
<keyword evidence="2 4" id="KW-0863">Zinc-finger</keyword>
<dbReference type="PANTHER" id="PTHR31973:SF191">
    <property type="entry name" value="OS05G0489400 PROTEIN"/>
    <property type="match status" value="1"/>
</dbReference>
<evidence type="ECO:0000256" key="1">
    <source>
        <dbReference type="ARBA" id="ARBA00022723"/>
    </source>
</evidence>
<dbReference type="GO" id="GO:0008270">
    <property type="term" value="F:zinc ion binding"/>
    <property type="evidence" value="ECO:0007669"/>
    <property type="project" value="UniProtKB-KW"/>
</dbReference>
<gene>
    <name evidence="7" type="primary">LOC123125066</name>
</gene>
<protein>
    <recommendedName>
        <fullName evidence="6">SWIM-type domain-containing protein</fullName>
    </recommendedName>
</protein>
<evidence type="ECO:0000256" key="3">
    <source>
        <dbReference type="ARBA" id="ARBA00022833"/>
    </source>
</evidence>
<evidence type="ECO:0000313" key="8">
    <source>
        <dbReference type="Proteomes" id="UP000019116"/>
    </source>
</evidence>
<evidence type="ECO:0000313" key="7">
    <source>
        <dbReference type="EnsemblPlants" id="TraesCS5D02G286800.1"/>
    </source>
</evidence>
<dbReference type="Gramene" id="TraesROB_scaffold_054205_01G000100.1">
    <property type="protein sequence ID" value="TraesROB_scaffold_054205_01G000100.1"/>
    <property type="gene ID" value="TraesROB_scaffold_054205_01G000100"/>
</dbReference>
<feature type="compositionally biased region" description="Acidic residues" evidence="5">
    <location>
        <begin position="476"/>
        <end position="485"/>
    </location>
</feature>
<feature type="compositionally biased region" description="Polar residues" evidence="5">
    <location>
        <begin position="367"/>
        <end position="376"/>
    </location>
</feature>
<evidence type="ECO:0000259" key="6">
    <source>
        <dbReference type="PROSITE" id="PS50966"/>
    </source>
</evidence>
<dbReference type="Gramene" id="TraesWEE_scaffold_146063_01G000100.1">
    <property type="protein sequence ID" value="TraesWEE_scaffold_146063_01G000100.1"/>
    <property type="gene ID" value="TraesWEE_scaffold_146063_01G000100"/>
</dbReference>
<reference evidence="7" key="2">
    <citation type="submission" date="2018-10" db="UniProtKB">
        <authorList>
            <consortium name="EnsemblPlants"/>
        </authorList>
    </citation>
    <scope>IDENTIFICATION</scope>
</reference>
<feature type="region of interest" description="Disordered" evidence="5">
    <location>
        <begin position="333"/>
        <end position="485"/>
    </location>
</feature>
<dbReference type="GeneID" id="123125066"/>
<evidence type="ECO:0000256" key="4">
    <source>
        <dbReference type="PROSITE-ProRule" id="PRU00325"/>
    </source>
</evidence>
<dbReference type="Pfam" id="PF04434">
    <property type="entry name" value="SWIM"/>
    <property type="match status" value="1"/>
</dbReference>
<dbReference type="Gramene" id="TraesCLE_scaffold_079313_01G000100.1">
    <property type="protein sequence ID" value="TraesCLE_scaffold_079313_01G000100.1"/>
    <property type="gene ID" value="TraesCLE_scaffold_079313_01G000100"/>
</dbReference>
<keyword evidence="8" id="KW-1185">Reference proteome</keyword>
<evidence type="ECO:0000256" key="2">
    <source>
        <dbReference type="ARBA" id="ARBA00022771"/>
    </source>
</evidence>
<feature type="domain" description="SWIM-type" evidence="6">
    <location>
        <begin position="129"/>
        <end position="161"/>
    </location>
</feature>
<feature type="compositionally biased region" description="Gly residues" evidence="5">
    <location>
        <begin position="414"/>
        <end position="432"/>
    </location>
</feature>
<dbReference type="RefSeq" id="XP_044401534.1">
    <property type="nucleotide sequence ID" value="XM_044545599.1"/>
</dbReference>
<sequence>MRVMQKMEQDSIDAYKWCERWPPRTWIKAFFNPFPKCDILLNNMSEVFNSWILESRELPIKSMLDSITDKITTRMYNKQKEVATDRKWGKRLCPKIQKKLDKFTEWAAFCMVQAAGQKVFKVSSMNHSYIVDLNCESCDCKRWELSGIPCHHAIACAREERIDPESLVHECYSVATYKKAYSFNIKPMRDQEHWTKMEGVDVYPPVYTKVMGRPRRNRKKDPEEKLDKEGGKKLTKHGVTMHCSVCGAANHNKKGHKKWAETNREAPVVTDDDSEEEFDDPSIISNIMPHTVHPSMDPSQTPGSMVYLMQQMERMSYQPVMDHGPLPESSFVTQARASIPPPRVTTAMASGRGRRRGVTEDIPKDVPQSSHQTSDNTGGRKRQARGGGRGNATGGGRRNATRGGRGNATRGNGRTRGGGATGGTGRGNGGRGTLYDNGGRTGPGDGFWNLMFGPDSDRSHVAAEEEPITQNAPGGDEWDDDFMHM</sequence>
<organism evidence="7">
    <name type="scientific">Triticum aestivum</name>
    <name type="common">Wheat</name>
    <dbReference type="NCBI Taxonomy" id="4565"/>
    <lineage>
        <taxon>Eukaryota</taxon>
        <taxon>Viridiplantae</taxon>
        <taxon>Streptophyta</taxon>
        <taxon>Embryophyta</taxon>
        <taxon>Tracheophyta</taxon>
        <taxon>Spermatophyta</taxon>
        <taxon>Magnoliopsida</taxon>
        <taxon>Liliopsida</taxon>
        <taxon>Poales</taxon>
        <taxon>Poaceae</taxon>
        <taxon>BOP clade</taxon>
        <taxon>Pooideae</taxon>
        <taxon>Triticodae</taxon>
        <taxon>Triticeae</taxon>
        <taxon>Triticinae</taxon>
        <taxon>Triticum</taxon>
    </lineage>
</organism>
<dbReference type="Gramene" id="TraesCAD_scaffold_054409_01G000100.1">
    <property type="protein sequence ID" value="TraesCAD_scaffold_054409_01G000100.1"/>
    <property type="gene ID" value="TraesCAD_scaffold_054409_01G000100"/>
</dbReference>
<dbReference type="InterPro" id="IPR006564">
    <property type="entry name" value="Znf_PMZ"/>
</dbReference>
<evidence type="ECO:0000256" key="5">
    <source>
        <dbReference type="SAM" id="MobiDB-lite"/>
    </source>
</evidence>
<dbReference type="InterPro" id="IPR007527">
    <property type="entry name" value="Znf_SWIM"/>
</dbReference>
<dbReference type="Gramene" id="TraesCS5D02G286800.1">
    <property type="protein sequence ID" value="TraesCS5D02G286800.1"/>
    <property type="gene ID" value="TraesCS5D02G286800"/>
</dbReference>
<dbReference type="Gramene" id="TraesCS5D03G0655900.1">
    <property type="protein sequence ID" value="TraesCS5D03G0655900.1.CDS"/>
    <property type="gene ID" value="TraesCS5D03G0655900"/>
</dbReference>
<keyword evidence="3" id="KW-0862">Zinc</keyword>
<dbReference type="PROSITE" id="PS50966">
    <property type="entry name" value="ZF_SWIM"/>
    <property type="match status" value="1"/>
</dbReference>
<name>A0A3B6MUG6_WHEAT</name>
<dbReference type="AlphaFoldDB" id="A0A3B6MUG6"/>
<feature type="region of interest" description="Disordered" evidence="5">
    <location>
        <begin position="210"/>
        <end position="234"/>
    </location>
</feature>
<feature type="compositionally biased region" description="Gly residues" evidence="5">
    <location>
        <begin position="385"/>
        <end position="397"/>
    </location>
</feature>
<accession>A0A3B6MUG6</accession>
<reference evidence="7" key="1">
    <citation type="submission" date="2018-08" db="EMBL/GenBank/DDBJ databases">
        <authorList>
            <person name="Rossello M."/>
        </authorList>
    </citation>
    <scope>NUCLEOTIDE SEQUENCE [LARGE SCALE GENOMIC DNA]</scope>
    <source>
        <strain evidence="7">cv. Chinese Spring</strain>
    </source>
</reference>
<dbReference type="SMART" id="SM00575">
    <property type="entry name" value="ZnF_PMZ"/>
    <property type="match status" value="1"/>
</dbReference>